<dbReference type="PANTHER" id="PTHR43350">
    <property type="entry name" value="NAD-DEPENDENT ALCOHOL DEHYDROGENASE"/>
    <property type="match status" value="1"/>
</dbReference>
<dbReference type="PANTHER" id="PTHR43350:SF2">
    <property type="entry name" value="GROES-LIKE ZINC-BINDING ALCOHOL DEHYDROGENASE FAMILY PROTEIN"/>
    <property type="match status" value="1"/>
</dbReference>
<evidence type="ECO:0000256" key="5">
    <source>
        <dbReference type="ARBA" id="ARBA00023002"/>
    </source>
</evidence>
<dbReference type="EMBL" id="JBHFXX010000004">
    <property type="protein sequence ID" value="MFB3800203.1"/>
    <property type="molecule type" value="Genomic_DNA"/>
</dbReference>
<keyword evidence="3 6" id="KW-0479">Metal-binding</keyword>
<evidence type="ECO:0000259" key="7">
    <source>
        <dbReference type="SMART" id="SM00829"/>
    </source>
</evidence>
<feature type="domain" description="Enoyl reductase (ER)" evidence="7">
    <location>
        <begin position="15"/>
        <end position="364"/>
    </location>
</feature>
<dbReference type="InterPro" id="IPR013149">
    <property type="entry name" value="ADH-like_C"/>
</dbReference>
<dbReference type="InterPro" id="IPR002328">
    <property type="entry name" value="ADH_Zn_CS"/>
</dbReference>
<dbReference type="Gene3D" id="3.90.180.10">
    <property type="entry name" value="Medium-chain alcohol dehydrogenases, catalytic domain"/>
    <property type="match status" value="1"/>
</dbReference>
<dbReference type="Pfam" id="PF00107">
    <property type="entry name" value="ADH_zinc_N"/>
    <property type="match status" value="1"/>
</dbReference>
<keyword evidence="5" id="KW-0560">Oxidoreductase</keyword>
<evidence type="ECO:0000313" key="8">
    <source>
        <dbReference type="EMBL" id="MFB3800203.1"/>
    </source>
</evidence>
<dbReference type="RefSeq" id="WP_304484006.1">
    <property type="nucleotide sequence ID" value="NZ_JAUQOQ010000005.1"/>
</dbReference>
<dbReference type="PROSITE" id="PS00059">
    <property type="entry name" value="ADH_ZINC"/>
    <property type="match status" value="1"/>
</dbReference>
<proteinExistence type="inferred from homology"/>
<comment type="caution">
    <text evidence="8">The sequence shown here is derived from an EMBL/GenBank/DDBJ whole genome shotgun (WGS) entry which is preliminary data.</text>
</comment>
<keyword evidence="4 6" id="KW-0862">Zinc</keyword>
<dbReference type="InterPro" id="IPR011032">
    <property type="entry name" value="GroES-like_sf"/>
</dbReference>
<evidence type="ECO:0000256" key="6">
    <source>
        <dbReference type="RuleBase" id="RU361277"/>
    </source>
</evidence>
<evidence type="ECO:0000313" key="9">
    <source>
        <dbReference type="Proteomes" id="UP001577047"/>
    </source>
</evidence>
<protein>
    <submittedName>
        <fullName evidence="8">NAD(P)-dependent alcohol dehydrogenase</fullName>
    </submittedName>
</protein>
<sequence length="367" mass="38154">MKIVAAVIRPASPAFSLETLELDDPRDDEVLVRVVSVGICHTDLVAAAGVLPIQPPAVLGHEGAGVVLRTGAQVTHVQPGDPVAISFSACGQCPRCQRHDPSYCHAFGLLNFTGMREGGSNLHDAQGHPVAGNFFGQSSFANHCIANARNVVKVPEDMPLALVSPLGCGIQTGFGSIARALACEAGSSLLVLGGGAVGLAAVMAAKLRGCRHIIVSEPHAARRALALELGATLTLDPLNEALEDRVRRTLPSGVDYLFDTSGIAAALEAACRCLAPRASVGLVGVPQAWEQKLPGTLAELVQNGTVFKGIIEGDSDPQTSIPELIALYQAGQLPIDKLVTTFPFAQINEAIAAQHAGTCVKPVLLMD</sequence>
<dbReference type="InterPro" id="IPR013154">
    <property type="entry name" value="ADH-like_N"/>
</dbReference>
<comment type="similarity">
    <text evidence="2 6">Belongs to the zinc-containing alcohol dehydrogenase family.</text>
</comment>
<evidence type="ECO:0000256" key="3">
    <source>
        <dbReference type="ARBA" id="ARBA00022723"/>
    </source>
</evidence>
<evidence type="ECO:0000256" key="2">
    <source>
        <dbReference type="ARBA" id="ARBA00008072"/>
    </source>
</evidence>
<dbReference type="SUPFAM" id="SSF50129">
    <property type="entry name" value="GroES-like"/>
    <property type="match status" value="1"/>
</dbReference>
<dbReference type="Gene3D" id="3.40.50.720">
    <property type="entry name" value="NAD(P)-binding Rossmann-like Domain"/>
    <property type="match status" value="1"/>
</dbReference>
<comment type="cofactor">
    <cofactor evidence="1 6">
        <name>Zn(2+)</name>
        <dbReference type="ChEBI" id="CHEBI:29105"/>
    </cofactor>
</comment>
<keyword evidence="9" id="KW-1185">Reference proteome</keyword>
<accession>A0ABV4Z7G4</accession>
<organism evidence="8 9">
    <name type="scientific">Pseudomonas boreofloridensis</name>
    <dbReference type="NCBI Taxonomy" id="3064348"/>
    <lineage>
        <taxon>Bacteria</taxon>
        <taxon>Pseudomonadati</taxon>
        <taxon>Pseudomonadota</taxon>
        <taxon>Gammaproteobacteria</taxon>
        <taxon>Pseudomonadales</taxon>
        <taxon>Pseudomonadaceae</taxon>
        <taxon>Pseudomonas</taxon>
    </lineage>
</organism>
<dbReference type="CDD" id="cd08278">
    <property type="entry name" value="benzyl_alcohol_DH"/>
    <property type="match status" value="1"/>
</dbReference>
<reference evidence="8 9" key="1">
    <citation type="submission" date="2024-09" db="EMBL/GenBank/DDBJ databases">
        <authorList>
            <person name="Fullem K."/>
        </authorList>
    </citation>
    <scope>NUCLEOTIDE SEQUENCE [LARGE SCALE GENOMIC DNA]</scope>
    <source>
        <strain evidence="9">K1(2024)</strain>
    </source>
</reference>
<dbReference type="SUPFAM" id="SSF51735">
    <property type="entry name" value="NAD(P)-binding Rossmann-fold domains"/>
    <property type="match status" value="1"/>
</dbReference>
<name>A0ABV4Z7G4_9PSED</name>
<evidence type="ECO:0000256" key="1">
    <source>
        <dbReference type="ARBA" id="ARBA00001947"/>
    </source>
</evidence>
<dbReference type="Pfam" id="PF08240">
    <property type="entry name" value="ADH_N"/>
    <property type="match status" value="1"/>
</dbReference>
<evidence type="ECO:0000256" key="4">
    <source>
        <dbReference type="ARBA" id="ARBA00022833"/>
    </source>
</evidence>
<dbReference type="InterPro" id="IPR036291">
    <property type="entry name" value="NAD(P)-bd_dom_sf"/>
</dbReference>
<dbReference type="Proteomes" id="UP001577047">
    <property type="component" value="Unassembled WGS sequence"/>
</dbReference>
<dbReference type="SMART" id="SM00829">
    <property type="entry name" value="PKS_ER"/>
    <property type="match status" value="1"/>
</dbReference>
<gene>
    <name evidence="8" type="ORF">ACE1YR_07085</name>
</gene>
<dbReference type="InterPro" id="IPR020843">
    <property type="entry name" value="ER"/>
</dbReference>